<proteinExistence type="predicted"/>
<dbReference type="InterPro" id="IPR000582">
    <property type="entry name" value="Acyl-CoA-binding_protein"/>
</dbReference>
<accession>A0A1I3QTW3</accession>
<reference evidence="4" key="1">
    <citation type="submission" date="2016-10" db="EMBL/GenBank/DDBJ databases">
        <authorList>
            <person name="Varghese N."/>
            <person name="Submissions S."/>
        </authorList>
    </citation>
    <scope>NUCLEOTIDE SEQUENCE [LARGE SCALE GENOMIC DNA]</scope>
    <source>
        <strain evidence="4">DSM 26542</strain>
    </source>
</reference>
<dbReference type="PANTHER" id="PTHR23310:SF62">
    <property type="entry name" value="ACYL-COA BINDING PROTEIN 1, ISOFORM A"/>
    <property type="match status" value="1"/>
</dbReference>
<sequence length="88" mass="10397">MDSLDKEFEEAYTKISEEAINLPPDVMLRIYAYYKQATQGLSHKDFENMSQSLKNSFKFNAWTQVSHLSTEEAKREYIKIAHEIFKEN</sequence>
<dbReference type="PANTHER" id="PTHR23310">
    <property type="entry name" value="ACYL-COA-BINDING PROTEIN, ACBP"/>
    <property type="match status" value="1"/>
</dbReference>
<dbReference type="InterPro" id="IPR035984">
    <property type="entry name" value="Acyl-CoA-binding_sf"/>
</dbReference>
<dbReference type="GO" id="GO:0006631">
    <property type="term" value="P:fatty acid metabolic process"/>
    <property type="evidence" value="ECO:0007669"/>
    <property type="project" value="TreeGrafter"/>
</dbReference>
<name>A0A1I3QTW3_9FLAO</name>
<dbReference type="Proteomes" id="UP000243887">
    <property type="component" value="Unassembled WGS sequence"/>
</dbReference>
<dbReference type="PRINTS" id="PR00689">
    <property type="entry name" value="ACOABINDINGP"/>
</dbReference>
<dbReference type="STRING" id="1150112.SAMN04487893_106100"/>
<gene>
    <name evidence="3" type="ORF">SAMN04487893_106100</name>
</gene>
<evidence type="ECO:0000313" key="4">
    <source>
        <dbReference type="Proteomes" id="UP000243887"/>
    </source>
</evidence>
<dbReference type="SUPFAM" id="SSF47027">
    <property type="entry name" value="Acyl-CoA binding protein"/>
    <property type="match status" value="1"/>
</dbReference>
<dbReference type="RefSeq" id="WP_090678737.1">
    <property type="nucleotide sequence ID" value="NZ_FORU01000006.1"/>
</dbReference>
<dbReference type="EMBL" id="FORU01000006">
    <property type="protein sequence ID" value="SFJ36681.1"/>
    <property type="molecule type" value="Genomic_DNA"/>
</dbReference>
<evidence type="ECO:0000256" key="1">
    <source>
        <dbReference type="ARBA" id="ARBA00023121"/>
    </source>
</evidence>
<keyword evidence="1" id="KW-0446">Lipid-binding</keyword>
<dbReference type="AlphaFoldDB" id="A0A1I3QTW3"/>
<dbReference type="GO" id="GO:0000062">
    <property type="term" value="F:fatty-acyl-CoA binding"/>
    <property type="evidence" value="ECO:0007669"/>
    <property type="project" value="InterPro"/>
</dbReference>
<dbReference type="OrthoDB" id="981216at2"/>
<dbReference type="Pfam" id="PF00887">
    <property type="entry name" value="ACBP"/>
    <property type="match status" value="1"/>
</dbReference>
<keyword evidence="4" id="KW-1185">Reference proteome</keyword>
<organism evidence="3 4">
    <name type="scientific">Myroides guanonis</name>
    <dbReference type="NCBI Taxonomy" id="1150112"/>
    <lineage>
        <taxon>Bacteria</taxon>
        <taxon>Pseudomonadati</taxon>
        <taxon>Bacteroidota</taxon>
        <taxon>Flavobacteriia</taxon>
        <taxon>Flavobacteriales</taxon>
        <taxon>Flavobacteriaceae</taxon>
        <taxon>Myroides</taxon>
    </lineage>
</organism>
<dbReference type="InterPro" id="IPR014352">
    <property type="entry name" value="FERM/acyl-CoA-bd_prot_sf"/>
</dbReference>
<dbReference type="PROSITE" id="PS51228">
    <property type="entry name" value="ACB_2"/>
    <property type="match status" value="1"/>
</dbReference>
<evidence type="ECO:0000313" key="3">
    <source>
        <dbReference type="EMBL" id="SFJ36681.1"/>
    </source>
</evidence>
<evidence type="ECO:0000259" key="2">
    <source>
        <dbReference type="PROSITE" id="PS51228"/>
    </source>
</evidence>
<feature type="domain" description="ACB" evidence="2">
    <location>
        <begin position="4"/>
        <end position="88"/>
    </location>
</feature>
<dbReference type="Gene3D" id="1.20.80.10">
    <property type="match status" value="1"/>
</dbReference>
<protein>
    <submittedName>
        <fullName evidence="3">Acyl-CoA-binding protein</fullName>
    </submittedName>
</protein>